<keyword evidence="3" id="KW-1185">Reference proteome</keyword>
<proteinExistence type="predicted"/>
<sequence length="159" mass="16970">MRSSAKLRKRKDRPSSPLRFDSPDPDPAGNGVPTLAGPSKKPRLTSQTDEQPVDNGTGGPSSISCMEAEVSAGATSARDDAAVEHAYDPLTAPECARPPNARVYKSSYARKRAAKTVETAATITEPEVPRHTRVRAATAGPSQVRDPPPKEQGKKKSRK</sequence>
<dbReference type="EMBL" id="SFCI01002237">
    <property type="protein sequence ID" value="TFY74191.1"/>
    <property type="molecule type" value="Genomic_DNA"/>
</dbReference>
<evidence type="ECO:0000313" key="3">
    <source>
        <dbReference type="Proteomes" id="UP000298061"/>
    </source>
</evidence>
<evidence type="ECO:0000256" key="1">
    <source>
        <dbReference type="SAM" id="MobiDB-lite"/>
    </source>
</evidence>
<feature type="region of interest" description="Disordered" evidence="1">
    <location>
        <begin position="117"/>
        <end position="159"/>
    </location>
</feature>
<dbReference type="Proteomes" id="UP000298061">
    <property type="component" value="Unassembled WGS sequence"/>
</dbReference>
<protein>
    <submittedName>
        <fullName evidence="2">Uncharacterized protein</fullName>
    </submittedName>
</protein>
<dbReference type="STRING" id="135208.A0A4Y9ZK07"/>
<accession>A0A4Y9ZK07</accession>
<reference evidence="2 3" key="1">
    <citation type="submission" date="2019-02" db="EMBL/GenBank/DDBJ databases">
        <title>Genome sequencing of the rare red list fungi Hericium alpestre (H. flagellum).</title>
        <authorList>
            <person name="Buettner E."/>
            <person name="Kellner H."/>
        </authorList>
    </citation>
    <scope>NUCLEOTIDE SEQUENCE [LARGE SCALE GENOMIC DNA]</scope>
    <source>
        <strain evidence="2 3">DSM 108284</strain>
    </source>
</reference>
<gene>
    <name evidence="2" type="ORF">EWM64_g9821</name>
</gene>
<feature type="region of interest" description="Disordered" evidence="1">
    <location>
        <begin position="1"/>
        <end position="64"/>
    </location>
</feature>
<organism evidence="2 3">
    <name type="scientific">Hericium alpestre</name>
    <dbReference type="NCBI Taxonomy" id="135208"/>
    <lineage>
        <taxon>Eukaryota</taxon>
        <taxon>Fungi</taxon>
        <taxon>Dikarya</taxon>
        <taxon>Basidiomycota</taxon>
        <taxon>Agaricomycotina</taxon>
        <taxon>Agaricomycetes</taxon>
        <taxon>Russulales</taxon>
        <taxon>Hericiaceae</taxon>
        <taxon>Hericium</taxon>
    </lineage>
</organism>
<dbReference type="AlphaFoldDB" id="A0A4Y9ZK07"/>
<feature type="compositionally biased region" description="Basic residues" evidence="1">
    <location>
        <begin position="1"/>
        <end position="12"/>
    </location>
</feature>
<feature type="compositionally biased region" description="Basic and acidic residues" evidence="1">
    <location>
        <begin position="147"/>
        <end position="159"/>
    </location>
</feature>
<name>A0A4Y9ZK07_9AGAM</name>
<evidence type="ECO:0000313" key="2">
    <source>
        <dbReference type="EMBL" id="TFY74191.1"/>
    </source>
</evidence>
<comment type="caution">
    <text evidence="2">The sequence shown here is derived from an EMBL/GenBank/DDBJ whole genome shotgun (WGS) entry which is preliminary data.</text>
</comment>